<dbReference type="NCBIfam" id="TIGR02210">
    <property type="entry name" value="rodA_shape"/>
    <property type="match status" value="1"/>
</dbReference>
<evidence type="ECO:0000256" key="3">
    <source>
        <dbReference type="ARBA" id="ARBA00022960"/>
    </source>
</evidence>
<feature type="transmembrane region" description="Helical" evidence="6">
    <location>
        <begin position="104"/>
        <end position="125"/>
    </location>
</feature>
<comment type="subcellular location">
    <subcellularLocation>
        <location evidence="1">Membrane</location>
        <topology evidence="1">Multi-pass membrane protein</topology>
    </subcellularLocation>
</comment>
<reference evidence="7 8" key="1">
    <citation type="journal article" date="2016" name="Nat. Commun.">
        <title>Thousands of microbial genomes shed light on interconnected biogeochemical processes in an aquifer system.</title>
        <authorList>
            <person name="Anantharaman K."/>
            <person name="Brown C.T."/>
            <person name="Hug L.A."/>
            <person name="Sharon I."/>
            <person name="Castelle C.J."/>
            <person name="Probst A.J."/>
            <person name="Thomas B.C."/>
            <person name="Singh A."/>
            <person name="Wilkins M.J."/>
            <person name="Karaoz U."/>
            <person name="Brodie E.L."/>
            <person name="Williams K.H."/>
            <person name="Hubbard S.S."/>
            <person name="Banfield J.F."/>
        </authorList>
    </citation>
    <scope>NUCLEOTIDE SEQUENCE [LARGE SCALE GENOMIC DNA]</scope>
</reference>
<dbReference type="STRING" id="1798338.A3J56_02450"/>
<keyword evidence="4 6" id="KW-1133">Transmembrane helix</keyword>
<feature type="transmembrane region" description="Helical" evidence="6">
    <location>
        <begin position="137"/>
        <end position="157"/>
    </location>
</feature>
<keyword evidence="5 6" id="KW-0472">Membrane</keyword>
<dbReference type="AlphaFoldDB" id="A0A1F5WGJ1"/>
<sequence>MVIFRRVFLSIDWVLLASAGVLVFFGLVTMKTFGIPGEVGSDYFFLRQLVWFALGTIAFFVAAHIDWRFFKTNSIFLVVVYLAVSGLLVFLLTQGTTVRGATSWIQIGLFAVDPSEPMKLILVLLLAKYLSRRHVAIARIGVLFISGLYTAIPALLIFLQPDFGSAAMLGFLWFGMALVGGIRIRHFFVLLSLGVMIALIGWFFVLLPYQKARIVSFIDPFQDARGAGYHALQSMIAVGSGGIWGRGIGLGTQSRLAFLPEHETDFIFAAFAEEWGFAGVVLLVFFYWLVLWRILRIGMYAESNFEKLVSVGVALLLFFQFSIHIGMNIGMFPITGLGLPLVSYGGSSLITTFFALGILQSFSMNRHHRGIFLGAEERYQEGIVGA</sequence>
<dbReference type="InterPro" id="IPR011923">
    <property type="entry name" value="RodA/MrdB"/>
</dbReference>
<feature type="transmembrane region" description="Helical" evidence="6">
    <location>
        <begin position="187"/>
        <end position="207"/>
    </location>
</feature>
<dbReference type="PANTHER" id="PTHR30474">
    <property type="entry name" value="CELL CYCLE PROTEIN"/>
    <property type="match status" value="1"/>
</dbReference>
<feature type="transmembrane region" description="Helical" evidence="6">
    <location>
        <begin position="307"/>
        <end position="329"/>
    </location>
</feature>
<evidence type="ECO:0000313" key="8">
    <source>
        <dbReference type="Proteomes" id="UP000178406"/>
    </source>
</evidence>
<evidence type="ECO:0000256" key="6">
    <source>
        <dbReference type="SAM" id="Phobius"/>
    </source>
</evidence>
<feature type="transmembrane region" description="Helical" evidence="6">
    <location>
        <begin position="7"/>
        <end position="28"/>
    </location>
</feature>
<dbReference type="GO" id="GO:0051301">
    <property type="term" value="P:cell division"/>
    <property type="evidence" value="ECO:0007669"/>
    <property type="project" value="InterPro"/>
</dbReference>
<evidence type="ECO:0000256" key="4">
    <source>
        <dbReference type="ARBA" id="ARBA00022989"/>
    </source>
</evidence>
<feature type="transmembrane region" description="Helical" evidence="6">
    <location>
        <begin position="275"/>
        <end position="295"/>
    </location>
</feature>
<feature type="transmembrane region" description="Helical" evidence="6">
    <location>
        <begin position="48"/>
        <end position="67"/>
    </location>
</feature>
<proteinExistence type="predicted"/>
<protein>
    <submittedName>
        <fullName evidence="7">Rod shape-determining protein RodA</fullName>
    </submittedName>
</protein>
<accession>A0A1F5WGJ1</accession>
<evidence type="ECO:0000256" key="5">
    <source>
        <dbReference type="ARBA" id="ARBA00023136"/>
    </source>
</evidence>
<evidence type="ECO:0000256" key="1">
    <source>
        <dbReference type="ARBA" id="ARBA00004141"/>
    </source>
</evidence>
<dbReference type="Pfam" id="PF01098">
    <property type="entry name" value="FTSW_RODA_SPOVE"/>
    <property type="match status" value="1"/>
</dbReference>
<dbReference type="GO" id="GO:0008360">
    <property type="term" value="P:regulation of cell shape"/>
    <property type="evidence" value="ECO:0007669"/>
    <property type="project" value="UniProtKB-KW"/>
</dbReference>
<keyword evidence="2 6" id="KW-0812">Transmembrane</keyword>
<dbReference type="GO" id="GO:0005886">
    <property type="term" value="C:plasma membrane"/>
    <property type="evidence" value="ECO:0007669"/>
    <property type="project" value="TreeGrafter"/>
</dbReference>
<feature type="transmembrane region" description="Helical" evidence="6">
    <location>
        <begin position="341"/>
        <end position="359"/>
    </location>
</feature>
<keyword evidence="3" id="KW-0133">Cell shape</keyword>
<gene>
    <name evidence="7" type="ORF">A3J56_02450</name>
</gene>
<dbReference type="InterPro" id="IPR001182">
    <property type="entry name" value="FtsW/RodA"/>
</dbReference>
<evidence type="ECO:0000313" key="7">
    <source>
        <dbReference type="EMBL" id="OGF74808.1"/>
    </source>
</evidence>
<feature type="transmembrane region" description="Helical" evidence="6">
    <location>
        <begin position="74"/>
        <end position="92"/>
    </location>
</feature>
<dbReference type="Proteomes" id="UP000178406">
    <property type="component" value="Unassembled WGS sequence"/>
</dbReference>
<dbReference type="GO" id="GO:0015648">
    <property type="term" value="F:lipid-linked peptidoglycan transporter activity"/>
    <property type="evidence" value="ECO:0007669"/>
    <property type="project" value="TreeGrafter"/>
</dbReference>
<organism evidence="7 8">
    <name type="scientific">Candidatus Giovannonibacteria bacterium RIFCSPHIGHO2_02_FULL_46_20</name>
    <dbReference type="NCBI Taxonomy" id="1798338"/>
    <lineage>
        <taxon>Bacteria</taxon>
        <taxon>Candidatus Giovannoniibacteriota</taxon>
    </lineage>
</organism>
<name>A0A1F5WGJ1_9BACT</name>
<comment type="caution">
    <text evidence="7">The sequence shown here is derived from an EMBL/GenBank/DDBJ whole genome shotgun (WGS) entry which is preliminary data.</text>
</comment>
<dbReference type="EMBL" id="MFHQ01000004">
    <property type="protein sequence ID" value="OGF74808.1"/>
    <property type="molecule type" value="Genomic_DNA"/>
</dbReference>
<evidence type="ECO:0000256" key="2">
    <source>
        <dbReference type="ARBA" id="ARBA00022692"/>
    </source>
</evidence>
<dbReference type="GO" id="GO:0032153">
    <property type="term" value="C:cell division site"/>
    <property type="evidence" value="ECO:0007669"/>
    <property type="project" value="TreeGrafter"/>
</dbReference>
<feature type="transmembrane region" description="Helical" evidence="6">
    <location>
        <begin position="163"/>
        <end position="180"/>
    </location>
</feature>